<evidence type="ECO:0000256" key="11">
    <source>
        <dbReference type="RuleBase" id="RU365090"/>
    </source>
</evidence>
<dbReference type="GO" id="GO:0046872">
    <property type="term" value="F:metal ion binding"/>
    <property type="evidence" value="ECO:0007669"/>
    <property type="project" value="UniProtKB-UniRule"/>
</dbReference>
<dbReference type="eggNOG" id="COG0303">
    <property type="taxonomic scope" value="Bacteria"/>
</dbReference>
<dbReference type="PANTHER" id="PTHR10192:SF5">
    <property type="entry name" value="GEPHYRIN"/>
    <property type="match status" value="1"/>
</dbReference>
<keyword evidence="7 11" id="KW-0479">Metal-binding</keyword>
<dbReference type="InterPro" id="IPR036425">
    <property type="entry name" value="MoaB/Mog-like_dom_sf"/>
</dbReference>
<proteinExistence type="inferred from homology"/>
<dbReference type="SUPFAM" id="SSF63882">
    <property type="entry name" value="MoeA N-terminal region -like"/>
    <property type="match status" value="1"/>
</dbReference>
<dbReference type="InterPro" id="IPR001453">
    <property type="entry name" value="MoaB/Mog_dom"/>
</dbReference>
<evidence type="ECO:0000313" key="13">
    <source>
        <dbReference type="EMBL" id="KHF25727.1"/>
    </source>
</evidence>
<dbReference type="GO" id="GO:0005829">
    <property type="term" value="C:cytosol"/>
    <property type="evidence" value="ECO:0007669"/>
    <property type="project" value="TreeGrafter"/>
</dbReference>
<protein>
    <recommendedName>
        <fullName evidence="11">Molybdopterin molybdenumtransferase</fullName>
        <ecNumber evidence="11">2.10.1.1</ecNumber>
    </recommendedName>
</protein>
<dbReference type="SUPFAM" id="SSF53218">
    <property type="entry name" value="Molybdenum cofactor biosynthesis proteins"/>
    <property type="match status" value="1"/>
</dbReference>
<comment type="cofactor">
    <cofactor evidence="1 11">
        <name>Mg(2+)</name>
        <dbReference type="ChEBI" id="CHEBI:18420"/>
    </cofactor>
</comment>
<dbReference type="STRING" id="2340.JV46_12800"/>
<keyword evidence="14" id="KW-1185">Reference proteome</keyword>
<dbReference type="Gene3D" id="3.90.105.10">
    <property type="entry name" value="Molybdopterin biosynthesis moea protein, domain 2"/>
    <property type="match status" value="1"/>
</dbReference>
<dbReference type="Pfam" id="PF03454">
    <property type="entry name" value="MoeA_C"/>
    <property type="match status" value="1"/>
</dbReference>
<dbReference type="InterPro" id="IPR036688">
    <property type="entry name" value="MoeA_C_domain_IV_sf"/>
</dbReference>
<evidence type="ECO:0000256" key="9">
    <source>
        <dbReference type="ARBA" id="ARBA00023150"/>
    </source>
</evidence>
<dbReference type="RefSeq" id="WP_043115404.1">
    <property type="nucleotide sequence ID" value="NZ_JRAA01000001.1"/>
</dbReference>
<organism evidence="13 14">
    <name type="scientific">Solemya velum gill symbiont</name>
    <dbReference type="NCBI Taxonomy" id="2340"/>
    <lineage>
        <taxon>Bacteria</taxon>
        <taxon>Pseudomonadati</taxon>
        <taxon>Pseudomonadota</taxon>
        <taxon>Gammaproteobacteria</taxon>
        <taxon>sulfur-oxidizing symbionts</taxon>
    </lineage>
</organism>
<dbReference type="AlphaFoldDB" id="A0A0B0HAM1"/>
<dbReference type="InterPro" id="IPR005111">
    <property type="entry name" value="MoeA_C_domain_IV"/>
</dbReference>
<dbReference type="GO" id="GO:0006777">
    <property type="term" value="P:Mo-molybdopterin cofactor biosynthetic process"/>
    <property type="evidence" value="ECO:0007669"/>
    <property type="project" value="UniProtKB-UniRule"/>
</dbReference>
<evidence type="ECO:0000256" key="7">
    <source>
        <dbReference type="ARBA" id="ARBA00022723"/>
    </source>
</evidence>
<dbReference type="SMART" id="SM00852">
    <property type="entry name" value="MoCF_biosynth"/>
    <property type="match status" value="1"/>
</dbReference>
<keyword evidence="5 11" id="KW-0500">Molybdenum</keyword>
<dbReference type="PANTHER" id="PTHR10192">
    <property type="entry name" value="MOLYBDOPTERIN BIOSYNTHESIS PROTEIN"/>
    <property type="match status" value="1"/>
</dbReference>
<evidence type="ECO:0000313" key="14">
    <source>
        <dbReference type="Proteomes" id="UP000030856"/>
    </source>
</evidence>
<dbReference type="GO" id="GO:0061599">
    <property type="term" value="F:molybdopterin molybdotransferase activity"/>
    <property type="evidence" value="ECO:0007669"/>
    <property type="project" value="UniProtKB-UniRule"/>
</dbReference>
<feature type="domain" description="MoaB/Mog" evidence="12">
    <location>
        <begin position="195"/>
        <end position="332"/>
    </location>
</feature>
<comment type="catalytic activity">
    <reaction evidence="10">
        <text>adenylyl-molybdopterin + molybdate = Mo-molybdopterin + AMP + H(+)</text>
        <dbReference type="Rhea" id="RHEA:35047"/>
        <dbReference type="ChEBI" id="CHEBI:15378"/>
        <dbReference type="ChEBI" id="CHEBI:36264"/>
        <dbReference type="ChEBI" id="CHEBI:62727"/>
        <dbReference type="ChEBI" id="CHEBI:71302"/>
        <dbReference type="ChEBI" id="CHEBI:456215"/>
        <dbReference type="EC" id="2.10.1.1"/>
    </reaction>
</comment>
<sequence length="421" mass="45194">MTEIKIAISCADASDTKSLKVSQARQQILDSVSPIQAEEKKPLRSALGRVLAETIKSPLDVPGHTNSAMDGYAMRGEELPADDTLALKVSGTAYAGNGYNGSCEPGCCIRIMTGAPMPTGCDTVIMQEHAERIGDDVIRIGSGHRTGQNVRYAGEDIPRGSTVFEVGRTLTPADIGILASLGVAEVKTRVRPRIAFFSTGDELVGVGETLAEGEIYDSNRYSLYGMLRRLNVDIIDMGVIPDDQDALRKAFKDAARIADMVITSGGVSVGEADYTKPILDELGDMHFWRIAMKPGRPLVFGKLGDALFFGLPGNPVAVMVTFYQFVQPAIEILASGKAKQQLMIAASASRDIRKRAGRFEFLRGLFEQDDNGKFTVAPTGTQGSGILTSMSKANCFIHLPEENAGVAEGETVLIQPFDALI</sequence>
<dbReference type="InterPro" id="IPR038987">
    <property type="entry name" value="MoeA-like"/>
</dbReference>
<keyword evidence="6 11" id="KW-0808">Transferase</keyword>
<evidence type="ECO:0000256" key="2">
    <source>
        <dbReference type="ARBA" id="ARBA00002901"/>
    </source>
</evidence>
<dbReference type="PATRIC" id="fig|2340.3.peg.242"/>
<dbReference type="Gene3D" id="2.40.340.10">
    <property type="entry name" value="MoeA, C-terminal, domain IV"/>
    <property type="match status" value="1"/>
</dbReference>
<dbReference type="InterPro" id="IPR005110">
    <property type="entry name" value="MoeA_linker/N"/>
</dbReference>
<evidence type="ECO:0000256" key="6">
    <source>
        <dbReference type="ARBA" id="ARBA00022679"/>
    </source>
</evidence>
<evidence type="ECO:0000256" key="10">
    <source>
        <dbReference type="ARBA" id="ARBA00047317"/>
    </source>
</evidence>
<dbReference type="NCBIfam" id="TIGR00177">
    <property type="entry name" value="molyb_syn"/>
    <property type="match status" value="1"/>
</dbReference>
<dbReference type="UniPathway" id="UPA00344"/>
<dbReference type="InterPro" id="IPR008284">
    <property type="entry name" value="MoCF_biosynth_CS"/>
</dbReference>
<evidence type="ECO:0000259" key="12">
    <source>
        <dbReference type="SMART" id="SM00852"/>
    </source>
</evidence>
<dbReference type="Proteomes" id="UP000030856">
    <property type="component" value="Unassembled WGS sequence"/>
</dbReference>
<dbReference type="Gene3D" id="3.40.980.10">
    <property type="entry name" value="MoaB/Mog-like domain"/>
    <property type="match status" value="1"/>
</dbReference>
<dbReference type="PROSITE" id="PS01079">
    <property type="entry name" value="MOCF_BIOSYNTHESIS_2"/>
    <property type="match status" value="1"/>
</dbReference>
<dbReference type="NCBIfam" id="NF045515">
    <property type="entry name" value="Glp_gephyrin"/>
    <property type="match status" value="1"/>
</dbReference>
<comment type="caution">
    <text evidence="13">The sequence shown here is derived from an EMBL/GenBank/DDBJ whole genome shotgun (WGS) entry which is preliminary data.</text>
</comment>
<evidence type="ECO:0000256" key="8">
    <source>
        <dbReference type="ARBA" id="ARBA00022842"/>
    </source>
</evidence>
<dbReference type="SUPFAM" id="SSF63867">
    <property type="entry name" value="MoeA C-terminal domain-like"/>
    <property type="match status" value="1"/>
</dbReference>
<name>A0A0B0HAM1_SOVGS</name>
<dbReference type="CDD" id="cd00887">
    <property type="entry name" value="MoeA"/>
    <property type="match status" value="1"/>
</dbReference>
<dbReference type="GeneID" id="86990917"/>
<comment type="similarity">
    <text evidence="4 11">Belongs to the MoeA family.</text>
</comment>
<dbReference type="EMBL" id="JRAA01000001">
    <property type="protein sequence ID" value="KHF25727.1"/>
    <property type="molecule type" value="Genomic_DNA"/>
</dbReference>
<dbReference type="Pfam" id="PF00994">
    <property type="entry name" value="MoCF_biosynth"/>
    <property type="match status" value="1"/>
</dbReference>
<comment type="function">
    <text evidence="2 11">Catalyzes the insertion of molybdate into adenylated molybdopterin with the concomitant release of AMP.</text>
</comment>
<evidence type="ECO:0000256" key="5">
    <source>
        <dbReference type="ARBA" id="ARBA00022505"/>
    </source>
</evidence>
<dbReference type="FunFam" id="3.40.980.10:FF:000004">
    <property type="entry name" value="Molybdopterin molybdenumtransferase"/>
    <property type="match status" value="1"/>
</dbReference>
<evidence type="ECO:0000256" key="1">
    <source>
        <dbReference type="ARBA" id="ARBA00001946"/>
    </source>
</evidence>
<dbReference type="Pfam" id="PF03453">
    <property type="entry name" value="MoeA_N"/>
    <property type="match status" value="1"/>
</dbReference>
<keyword evidence="8 11" id="KW-0460">Magnesium</keyword>
<gene>
    <name evidence="13" type="ORF">JV46_12800</name>
</gene>
<reference evidence="13 14" key="1">
    <citation type="journal article" date="2014" name="BMC Genomics">
        <title>The genome of the intracellular bacterium of the coastal bivalve, Solemya velum: a blueprint for thriving in and out of symbiosis.</title>
        <authorList>
            <person name="Dmytrenko O."/>
            <person name="Russell S.L."/>
            <person name="Loo W.T."/>
            <person name="Fontanez K.M."/>
            <person name="Liao L."/>
            <person name="Roeselers G."/>
            <person name="Sharma R."/>
            <person name="Stewart F.J."/>
            <person name="Newton I.L."/>
            <person name="Woyke T."/>
            <person name="Wu D."/>
            <person name="Lang J.M."/>
            <person name="Eisen J.A."/>
            <person name="Cavanaugh C.M."/>
        </authorList>
    </citation>
    <scope>NUCLEOTIDE SEQUENCE [LARGE SCALE GENOMIC DNA]</scope>
    <source>
        <strain evidence="13 14">WH</strain>
    </source>
</reference>
<dbReference type="Gene3D" id="2.170.190.11">
    <property type="entry name" value="Molybdopterin biosynthesis moea protein, domain 3"/>
    <property type="match status" value="1"/>
</dbReference>
<keyword evidence="9 11" id="KW-0501">Molybdenum cofactor biosynthesis</keyword>
<dbReference type="EC" id="2.10.1.1" evidence="11"/>
<accession>A0A0B0HAM1</accession>
<comment type="pathway">
    <text evidence="3 11">Cofactor biosynthesis; molybdopterin biosynthesis.</text>
</comment>
<evidence type="ECO:0000256" key="3">
    <source>
        <dbReference type="ARBA" id="ARBA00005046"/>
    </source>
</evidence>
<dbReference type="OrthoDB" id="9804758at2"/>
<dbReference type="InterPro" id="IPR036135">
    <property type="entry name" value="MoeA_linker/N_sf"/>
</dbReference>
<evidence type="ECO:0000256" key="4">
    <source>
        <dbReference type="ARBA" id="ARBA00010763"/>
    </source>
</evidence>